<organism evidence="1 2">
    <name type="scientific">Faecalicatena contorta</name>
    <dbReference type="NCBI Taxonomy" id="39482"/>
    <lineage>
        <taxon>Bacteria</taxon>
        <taxon>Bacillati</taxon>
        <taxon>Bacillota</taxon>
        <taxon>Clostridia</taxon>
        <taxon>Lachnospirales</taxon>
        <taxon>Lachnospiraceae</taxon>
        <taxon>Faecalicatena</taxon>
    </lineage>
</organism>
<reference evidence="2" key="1">
    <citation type="submission" date="2017-07" db="EMBL/GenBank/DDBJ databases">
        <authorList>
            <person name="Varghese N."/>
            <person name="Submissions S."/>
        </authorList>
    </citation>
    <scope>NUCLEOTIDE SEQUENCE [LARGE SCALE GENOMIC DNA]</scope>
    <source>
        <strain evidence="2">NLAE-zl-C134</strain>
    </source>
</reference>
<sequence>MINHGKELFSAIVPTEQKGLKRKIYVITKAFIKL</sequence>
<accession>A0A315ZLQ4</accession>
<dbReference type="AlphaFoldDB" id="A0A315ZLQ4"/>
<protein>
    <submittedName>
        <fullName evidence="1">Uncharacterized protein</fullName>
    </submittedName>
</protein>
<evidence type="ECO:0000313" key="2">
    <source>
        <dbReference type="Proteomes" id="UP000254051"/>
    </source>
</evidence>
<keyword evidence="2" id="KW-1185">Reference proteome</keyword>
<dbReference type="EMBL" id="UHJJ01000031">
    <property type="protein sequence ID" value="SUQ16424.1"/>
    <property type="molecule type" value="Genomic_DNA"/>
</dbReference>
<name>A0A315ZLQ4_9FIRM</name>
<proteinExistence type="predicted"/>
<dbReference type="Proteomes" id="UP000254051">
    <property type="component" value="Unassembled WGS sequence"/>
</dbReference>
<evidence type="ECO:0000313" key="1">
    <source>
        <dbReference type="EMBL" id="SUQ16424.1"/>
    </source>
</evidence>
<gene>
    <name evidence="1" type="ORF">SAMN05216529_13110</name>
</gene>